<dbReference type="EMBL" id="NKJJ02000010">
    <property type="protein sequence ID" value="TPR06188.1"/>
    <property type="molecule type" value="Genomic_DNA"/>
</dbReference>
<protein>
    <submittedName>
        <fullName evidence="2">Beta-lactamase family protein</fullName>
    </submittedName>
</protein>
<dbReference type="VEuPathDB" id="FungiDB:ATCC64974_36290"/>
<gene>
    <name evidence="2" type="ORF">CAN33_0020165</name>
</gene>
<dbReference type="Proteomes" id="UP000197666">
    <property type="component" value="Unassembled WGS sequence"/>
</dbReference>
<dbReference type="VEuPathDB" id="FungiDB:ASPNIDRAFT2_1172666"/>
<name>A0A505I2H4_ASPNG</name>
<reference evidence="3" key="1">
    <citation type="submission" date="2018-10" db="EMBL/GenBank/DDBJ databases">
        <title>FDA dAtabase for Regulatory Grade micrObial Sequences (FDA-ARGOS): Supporting development and validation of Infectious Disease Dx tests.</title>
        <authorList>
            <person name="Kerrigan L."/>
            <person name="Tallon L."/>
            <person name="Sadzewicz L."/>
            <person name="Sengamalay N."/>
            <person name="Ott S."/>
            <person name="Godinez A."/>
            <person name="Nagaraj S."/>
            <person name="Vavikolanu K."/>
            <person name="Nadendla S."/>
            <person name="George J."/>
            <person name="Sichtig H."/>
        </authorList>
    </citation>
    <scope>NUCLEOTIDE SEQUENCE [LARGE SCALE GENOMIC DNA]</scope>
    <source>
        <strain evidence="3">FDAARGOS_311</strain>
    </source>
</reference>
<organism evidence="2 3">
    <name type="scientific">Aspergillus niger</name>
    <dbReference type="NCBI Taxonomy" id="5061"/>
    <lineage>
        <taxon>Eukaryota</taxon>
        <taxon>Fungi</taxon>
        <taxon>Dikarya</taxon>
        <taxon>Ascomycota</taxon>
        <taxon>Pezizomycotina</taxon>
        <taxon>Eurotiomycetes</taxon>
        <taxon>Eurotiomycetidae</taxon>
        <taxon>Eurotiales</taxon>
        <taxon>Aspergillaceae</taxon>
        <taxon>Aspergillus</taxon>
        <taxon>Aspergillus subgen. Circumdati</taxon>
    </lineage>
</organism>
<feature type="region of interest" description="Disordered" evidence="1">
    <location>
        <begin position="249"/>
        <end position="294"/>
    </location>
</feature>
<evidence type="ECO:0000313" key="3">
    <source>
        <dbReference type="Proteomes" id="UP000197666"/>
    </source>
</evidence>
<proteinExistence type="predicted"/>
<dbReference type="VEuPathDB" id="FungiDB:An12g06350"/>
<accession>A0A505I2H4</accession>
<evidence type="ECO:0000256" key="1">
    <source>
        <dbReference type="SAM" id="MobiDB-lite"/>
    </source>
</evidence>
<dbReference type="VEuPathDB" id="FungiDB:M747DRAFT_319353"/>
<sequence>MPASPKMSADEGSLTGAALGMSPPPSDNGALGDDLPSSFHPWWGPESCVWLLVEEPNDIALDPVEQWRRLSFLLEYGDYAARVWNCLLKASRALKSPIYKSVVQFRDNLTQELKDSSDETKKRIRLVERCVVYLINQGLDIDLEMVKLAILVYSKRNITCHARIGEISNSAALRREIERANRRLPEVLPSDQSRNYSAWQRILAFYGSSQDFINLNPALGLAVSCPSPTSEACPPTHGAAINERIPVTSRPVLGQTRTRHSVSDPLPYIPRKRRAVGSPDSDERNNGKPAASPFPTVAFGNVEDACTYQEIYRDIDYVFGKNQRSGRRALQEARKVVRQARANIAVKCTVSISRVVPVTTEAGTPSSTVSPFCSGTNVYLSRRVIVSSGFVSLSEYTSRTAFNFFF</sequence>
<dbReference type="AlphaFoldDB" id="A0A505I2H4"/>
<feature type="region of interest" description="Disordered" evidence="1">
    <location>
        <begin position="1"/>
        <end position="31"/>
    </location>
</feature>
<evidence type="ECO:0000313" key="2">
    <source>
        <dbReference type="EMBL" id="TPR06188.1"/>
    </source>
</evidence>
<comment type="caution">
    <text evidence="2">The sequence shown here is derived from an EMBL/GenBank/DDBJ whole genome shotgun (WGS) entry which is preliminary data.</text>
</comment>